<dbReference type="AlphaFoldDB" id="A0A4Q8LHH9"/>
<dbReference type="Gene3D" id="1.10.10.10">
    <property type="entry name" value="Winged helix-like DNA-binding domain superfamily/Winged helix DNA-binding domain"/>
    <property type="match status" value="3"/>
</dbReference>
<dbReference type="InterPro" id="IPR053926">
    <property type="entry name" value="RecX_HTH_1st"/>
</dbReference>
<dbReference type="PANTHER" id="PTHR33602">
    <property type="entry name" value="REGULATORY PROTEIN RECX FAMILY PROTEIN"/>
    <property type="match status" value="1"/>
</dbReference>
<evidence type="ECO:0000259" key="8">
    <source>
        <dbReference type="Pfam" id="PF21981"/>
    </source>
</evidence>
<dbReference type="InterPro" id="IPR053924">
    <property type="entry name" value="RecX_HTH_2nd"/>
</dbReference>
<dbReference type="Pfam" id="PF21982">
    <property type="entry name" value="RecX_HTH1"/>
    <property type="match status" value="1"/>
</dbReference>
<evidence type="ECO:0000259" key="7">
    <source>
        <dbReference type="Pfam" id="PF02631"/>
    </source>
</evidence>
<feature type="domain" description="RecX third three-helical" evidence="8">
    <location>
        <begin position="125"/>
        <end position="167"/>
    </location>
</feature>
<evidence type="ECO:0000256" key="2">
    <source>
        <dbReference type="ARBA" id="ARBA00009695"/>
    </source>
</evidence>
<evidence type="ECO:0000259" key="9">
    <source>
        <dbReference type="Pfam" id="PF21982"/>
    </source>
</evidence>
<evidence type="ECO:0000313" key="10">
    <source>
        <dbReference type="EMBL" id="TAA28960.1"/>
    </source>
</evidence>
<comment type="caution">
    <text evidence="10">The sequence shown here is derived from an EMBL/GenBank/DDBJ whole genome shotgun (WGS) entry which is preliminary data.</text>
</comment>
<dbReference type="GO" id="GO:0006282">
    <property type="term" value="P:regulation of DNA repair"/>
    <property type="evidence" value="ECO:0007669"/>
    <property type="project" value="UniProtKB-UniRule"/>
</dbReference>
<evidence type="ECO:0000256" key="3">
    <source>
        <dbReference type="ARBA" id="ARBA00018111"/>
    </source>
</evidence>
<reference evidence="10 11" key="1">
    <citation type="submission" date="2019-02" db="EMBL/GenBank/DDBJ databases">
        <title>WGS of Pseudoxanthomonas species novum from clinical isolates.</title>
        <authorList>
            <person name="Bernier A.-M."/>
            <person name="Bernard K."/>
            <person name="Vachon A."/>
        </authorList>
    </citation>
    <scope>NUCLEOTIDE SEQUENCE [LARGE SCALE GENOMIC DNA]</scope>
    <source>
        <strain evidence="10 11">NML171202</strain>
    </source>
</reference>
<accession>A0A4Q8LHH9</accession>
<dbReference type="Pfam" id="PF21981">
    <property type="entry name" value="RecX_HTH3"/>
    <property type="match status" value="1"/>
</dbReference>
<proteinExistence type="inferred from homology"/>
<evidence type="ECO:0000256" key="5">
    <source>
        <dbReference type="HAMAP-Rule" id="MF_01114"/>
    </source>
</evidence>
<dbReference type="PANTHER" id="PTHR33602:SF1">
    <property type="entry name" value="REGULATORY PROTEIN RECX FAMILY PROTEIN"/>
    <property type="match status" value="1"/>
</dbReference>
<evidence type="ECO:0000313" key="11">
    <source>
        <dbReference type="Proteomes" id="UP000291286"/>
    </source>
</evidence>
<organism evidence="10 11">
    <name type="scientific">Pseudoxanthomonas winnipegensis</name>
    <dbReference type="NCBI Taxonomy" id="2480810"/>
    <lineage>
        <taxon>Bacteria</taxon>
        <taxon>Pseudomonadati</taxon>
        <taxon>Pseudomonadota</taxon>
        <taxon>Gammaproteobacteria</taxon>
        <taxon>Lysobacterales</taxon>
        <taxon>Lysobacteraceae</taxon>
        <taxon>Pseudoxanthomonas</taxon>
    </lineage>
</organism>
<dbReference type="NCBIfam" id="NF001054">
    <property type="entry name" value="PRK00117.2-1"/>
    <property type="match status" value="1"/>
</dbReference>
<gene>
    <name evidence="5 10" type="primary">recX</name>
    <name evidence="10" type="ORF">EA661_11735</name>
</gene>
<evidence type="ECO:0000256" key="6">
    <source>
        <dbReference type="SAM" id="MobiDB-lite"/>
    </source>
</evidence>
<evidence type="ECO:0000256" key="1">
    <source>
        <dbReference type="ARBA" id="ARBA00004496"/>
    </source>
</evidence>
<comment type="subcellular location">
    <subcellularLocation>
        <location evidence="1 5">Cytoplasm</location>
    </subcellularLocation>
</comment>
<comment type="function">
    <text evidence="5">Modulates RecA activity.</text>
</comment>
<dbReference type="InterPro" id="IPR053925">
    <property type="entry name" value="RecX_HTH_3rd"/>
</dbReference>
<dbReference type="InterPro" id="IPR036388">
    <property type="entry name" value="WH-like_DNA-bd_sf"/>
</dbReference>
<sequence length="173" mass="19440">MDEHDAPDVSDAAVAEQGARPRRRRPEPTPVQRALSLLVRREHSRKELTRKLTARGVQAEEARAAVERLAREGWQDDARFAESLVRSRVAAGYGPRYIQVELETHGLDAAQVDKALASFEGDWRELARDLVARRFGPERLEDLAAQRKAADLLLRRGFDGEAVRAVLRGLPED</sequence>
<keyword evidence="4 5" id="KW-0963">Cytoplasm</keyword>
<dbReference type="Proteomes" id="UP000291286">
    <property type="component" value="Unassembled WGS sequence"/>
</dbReference>
<dbReference type="EMBL" id="SHMB01000004">
    <property type="protein sequence ID" value="TAA28960.1"/>
    <property type="molecule type" value="Genomic_DNA"/>
</dbReference>
<dbReference type="InterPro" id="IPR003783">
    <property type="entry name" value="Regulatory_RecX"/>
</dbReference>
<comment type="similarity">
    <text evidence="2 5">Belongs to the RecX family.</text>
</comment>
<protein>
    <recommendedName>
        <fullName evidence="3 5">Regulatory protein RecX</fullName>
    </recommendedName>
</protein>
<feature type="domain" description="RecX first three-helical" evidence="9">
    <location>
        <begin position="32"/>
        <end position="69"/>
    </location>
</feature>
<dbReference type="HAMAP" id="MF_01114">
    <property type="entry name" value="RecX"/>
    <property type="match status" value="1"/>
</dbReference>
<feature type="region of interest" description="Disordered" evidence="6">
    <location>
        <begin position="1"/>
        <end position="34"/>
    </location>
</feature>
<name>A0A4Q8LHH9_9GAMM</name>
<dbReference type="GO" id="GO:0005737">
    <property type="term" value="C:cytoplasm"/>
    <property type="evidence" value="ECO:0007669"/>
    <property type="project" value="UniProtKB-SubCell"/>
</dbReference>
<feature type="domain" description="RecX second three-helical" evidence="7">
    <location>
        <begin position="76"/>
        <end position="116"/>
    </location>
</feature>
<evidence type="ECO:0000256" key="4">
    <source>
        <dbReference type="ARBA" id="ARBA00022490"/>
    </source>
</evidence>
<dbReference type="Pfam" id="PF02631">
    <property type="entry name" value="RecX_HTH2"/>
    <property type="match status" value="1"/>
</dbReference>